<evidence type="ECO:0000256" key="9">
    <source>
        <dbReference type="ARBA" id="ARBA00023242"/>
    </source>
</evidence>
<evidence type="ECO:0000256" key="8">
    <source>
        <dbReference type="ARBA" id="ARBA00023163"/>
    </source>
</evidence>
<evidence type="ECO:0000256" key="1">
    <source>
        <dbReference type="ARBA" id="ARBA00004123"/>
    </source>
</evidence>
<evidence type="ECO:0000313" key="13">
    <source>
        <dbReference type="Proteomes" id="UP000564466"/>
    </source>
</evidence>
<evidence type="ECO:0000313" key="12">
    <source>
        <dbReference type="EMBL" id="NXM26524.1"/>
    </source>
</evidence>
<organism evidence="12 13">
    <name type="scientific">Oxyruncus cristatus</name>
    <name type="common">sharpbill</name>
    <dbReference type="NCBI Taxonomy" id="114331"/>
    <lineage>
        <taxon>Eukaryota</taxon>
        <taxon>Metazoa</taxon>
        <taxon>Chordata</taxon>
        <taxon>Craniata</taxon>
        <taxon>Vertebrata</taxon>
        <taxon>Euteleostomi</taxon>
        <taxon>Archelosauria</taxon>
        <taxon>Archosauria</taxon>
        <taxon>Dinosauria</taxon>
        <taxon>Saurischia</taxon>
        <taxon>Theropoda</taxon>
        <taxon>Coelurosauria</taxon>
        <taxon>Aves</taxon>
        <taxon>Neognathae</taxon>
        <taxon>Neoaves</taxon>
        <taxon>Telluraves</taxon>
        <taxon>Australaves</taxon>
        <taxon>Passeriformes</taxon>
        <taxon>Cotingidae</taxon>
        <taxon>Oxyruncus</taxon>
    </lineage>
</organism>
<evidence type="ECO:0000256" key="5">
    <source>
        <dbReference type="ARBA" id="ARBA00022553"/>
    </source>
</evidence>
<evidence type="ECO:0000256" key="10">
    <source>
        <dbReference type="SAM" id="MobiDB-lite"/>
    </source>
</evidence>
<dbReference type="AlphaFoldDB" id="A0A7L0ZC40"/>
<feature type="compositionally biased region" description="Basic and acidic residues" evidence="10">
    <location>
        <begin position="168"/>
        <end position="179"/>
    </location>
</feature>
<keyword evidence="5" id="KW-0597">Phosphoprotein</keyword>
<feature type="compositionally biased region" description="Low complexity" evidence="10">
    <location>
        <begin position="227"/>
        <end position="236"/>
    </location>
</feature>
<feature type="compositionally biased region" description="Acidic residues" evidence="10">
    <location>
        <begin position="97"/>
        <end position="115"/>
    </location>
</feature>
<gene>
    <name evidence="12" type="primary">Cdca7l</name>
    <name evidence="12" type="ORF">OXYCRI_R13214</name>
</gene>
<keyword evidence="3" id="KW-0963">Cytoplasm</keyword>
<dbReference type="GO" id="GO:0005737">
    <property type="term" value="C:cytoplasm"/>
    <property type="evidence" value="ECO:0007669"/>
    <property type="project" value="UniProtKB-SubCell"/>
</dbReference>
<keyword evidence="9" id="KW-0539">Nucleus</keyword>
<evidence type="ECO:0000256" key="3">
    <source>
        <dbReference type="ARBA" id="ARBA00022490"/>
    </source>
</evidence>
<keyword evidence="6" id="KW-0832">Ubl conjugation</keyword>
<reference evidence="12 13" key="1">
    <citation type="submission" date="2019-09" db="EMBL/GenBank/DDBJ databases">
        <title>Bird 10,000 Genomes (B10K) Project - Family phase.</title>
        <authorList>
            <person name="Zhang G."/>
        </authorList>
    </citation>
    <scope>NUCLEOTIDE SEQUENCE [LARGE SCALE GENOMIC DNA]</scope>
    <source>
        <strain evidence="12">B10K-DU-002-07</strain>
        <tissue evidence="12">Muscle</tissue>
    </source>
</reference>
<evidence type="ECO:0000259" key="11">
    <source>
        <dbReference type="Pfam" id="PF10497"/>
    </source>
</evidence>
<accession>A0A7L0ZC40</accession>
<dbReference type="PANTHER" id="PTHR31169:SF4">
    <property type="entry name" value="CELL DIVISION CYCLE-ASSOCIATED 7-LIKE PROTEIN"/>
    <property type="match status" value="1"/>
</dbReference>
<feature type="region of interest" description="Disordered" evidence="10">
    <location>
        <begin position="138"/>
        <end position="196"/>
    </location>
</feature>
<dbReference type="InterPro" id="IPR018866">
    <property type="entry name" value="Znf-4CXXC_R1"/>
</dbReference>
<protein>
    <submittedName>
        <fullName evidence="12">CDA7L protein</fullName>
    </submittedName>
</protein>
<dbReference type="GO" id="GO:0006355">
    <property type="term" value="P:regulation of DNA-templated transcription"/>
    <property type="evidence" value="ECO:0007669"/>
    <property type="project" value="InterPro"/>
</dbReference>
<evidence type="ECO:0000256" key="6">
    <source>
        <dbReference type="ARBA" id="ARBA00022843"/>
    </source>
</evidence>
<sequence length="440" mass="50077">QIPKDVANIFNTSSGSEDFPGFQDDASRQNLLSENGYASFDSLESGKKGGRFQSRYLTEELRRIFTEDTDSETEEFEGFAANEVHVNKKEVLTVESDLSDEECPNLLGNEEEEEEEAKKVSPKRRSFGLRVALQFPTRKSSEKKLPEQSLSDLPSKDSESLTPLSREINCKWSEKREGSASESEEDIKETQEESSSAMIKRAINIKENKAMLAQLLAELNSIPDLFPVKTPTSTPSKQKKTPRRTFSEGQITRRMNPTRNARPPEKFALEKFTVSAVKFAEHIRSYRQQNLLKRLMRKRRRSSKYSSHRPVEDITEEDLDNIAVTVRDKVYDKVLGSTCHQCRQKTTDTKTICRNQGCGGVRGQFCGPCLRNRYGEDVKSALLDPAWICPPCRGVCNCSYCRRRDGRCATGMLIHLAKFYGYNNVKEYLESLQKQLADDN</sequence>
<keyword evidence="7" id="KW-0805">Transcription regulation</keyword>
<name>A0A7L0ZC40_9PASS</name>
<evidence type="ECO:0000256" key="2">
    <source>
        <dbReference type="ARBA" id="ARBA00004496"/>
    </source>
</evidence>
<keyword evidence="8" id="KW-0804">Transcription</keyword>
<dbReference type="InterPro" id="IPR040221">
    <property type="entry name" value="CDCA7/CDA7L"/>
</dbReference>
<feature type="region of interest" description="Disordered" evidence="10">
    <location>
        <begin position="95"/>
        <end position="124"/>
    </location>
</feature>
<comment type="subcellular location">
    <subcellularLocation>
        <location evidence="2">Cytoplasm</location>
    </subcellularLocation>
    <subcellularLocation>
        <location evidence="1">Nucleus</location>
    </subcellularLocation>
</comment>
<keyword evidence="13" id="KW-1185">Reference proteome</keyword>
<dbReference type="EMBL" id="VXAY01001664">
    <property type="protein sequence ID" value="NXM26524.1"/>
    <property type="molecule type" value="Genomic_DNA"/>
</dbReference>
<feature type="region of interest" description="Disordered" evidence="10">
    <location>
        <begin position="227"/>
        <end position="247"/>
    </location>
</feature>
<feature type="non-terminal residue" evidence="12">
    <location>
        <position position="440"/>
    </location>
</feature>
<feature type="non-terminal residue" evidence="12">
    <location>
        <position position="1"/>
    </location>
</feature>
<evidence type="ECO:0000256" key="4">
    <source>
        <dbReference type="ARBA" id="ARBA00022499"/>
    </source>
</evidence>
<dbReference type="PANTHER" id="PTHR31169">
    <property type="entry name" value="OS05G0300700 PROTEIN"/>
    <property type="match status" value="1"/>
</dbReference>
<proteinExistence type="predicted"/>
<comment type="caution">
    <text evidence="12">The sequence shown here is derived from an EMBL/GenBank/DDBJ whole genome shotgun (WGS) entry which is preliminary data.</text>
</comment>
<dbReference type="Proteomes" id="UP000564466">
    <property type="component" value="Unassembled WGS sequence"/>
</dbReference>
<feature type="region of interest" description="Disordered" evidence="10">
    <location>
        <begin position="1"/>
        <end position="26"/>
    </location>
</feature>
<dbReference type="GO" id="GO:0005634">
    <property type="term" value="C:nucleus"/>
    <property type="evidence" value="ECO:0007669"/>
    <property type="project" value="UniProtKB-SubCell"/>
</dbReference>
<dbReference type="Pfam" id="PF10497">
    <property type="entry name" value="zf-4CXXC_R1"/>
    <property type="match status" value="1"/>
</dbReference>
<keyword evidence="4" id="KW-1017">Isopeptide bond</keyword>
<feature type="domain" description="Zinc-finger" evidence="11">
    <location>
        <begin position="331"/>
        <end position="429"/>
    </location>
</feature>
<evidence type="ECO:0000256" key="7">
    <source>
        <dbReference type="ARBA" id="ARBA00023015"/>
    </source>
</evidence>